<sequence>MHRTIRPIRPVAVILAAGLALGLTACSVNVVDETAPAGTPSGASSAPSSTPPAAPSGAASDEGSTTQSDTPKDAPKDSADEAGPSREELAAAATTVRCDGELVLDGDGEAIRVDGPCDHLLVTMNAGVVIADDIRALDVRGAGLVILTGTIAVLDVTGSGNTVRWTGATPKVTDGGAGNLLTAG</sequence>
<proteinExistence type="predicted"/>
<dbReference type="RefSeq" id="WP_310016937.1">
    <property type="nucleotide sequence ID" value="NZ_JAVDUM010000001.1"/>
</dbReference>
<reference evidence="3 4" key="1">
    <citation type="submission" date="2023-07" db="EMBL/GenBank/DDBJ databases">
        <title>Sorghum-associated microbial communities from plants grown in Nebraska, USA.</title>
        <authorList>
            <person name="Schachtman D."/>
        </authorList>
    </citation>
    <scope>NUCLEOTIDE SEQUENCE [LARGE SCALE GENOMIC DNA]</scope>
    <source>
        <strain evidence="3 4">2980</strain>
    </source>
</reference>
<comment type="caution">
    <text evidence="3">The sequence shown here is derived from an EMBL/GenBank/DDBJ whole genome shotgun (WGS) entry which is preliminary data.</text>
</comment>
<feature type="compositionally biased region" description="Basic and acidic residues" evidence="1">
    <location>
        <begin position="70"/>
        <end position="89"/>
    </location>
</feature>
<dbReference type="Pfam" id="PF11259">
    <property type="entry name" value="DUF3060"/>
    <property type="match status" value="1"/>
</dbReference>
<feature type="compositionally biased region" description="Low complexity" evidence="1">
    <location>
        <begin position="36"/>
        <end position="48"/>
    </location>
</feature>
<evidence type="ECO:0000313" key="3">
    <source>
        <dbReference type="EMBL" id="MDR6865801.1"/>
    </source>
</evidence>
<evidence type="ECO:0000256" key="2">
    <source>
        <dbReference type="SAM" id="SignalP"/>
    </source>
</evidence>
<accession>A0ABU1S872</accession>
<name>A0ABU1S872_9MICO</name>
<dbReference type="InterPro" id="IPR021417">
    <property type="entry name" value="DUF3060"/>
</dbReference>
<evidence type="ECO:0000313" key="4">
    <source>
        <dbReference type="Proteomes" id="UP001259347"/>
    </source>
</evidence>
<keyword evidence="2" id="KW-0732">Signal</keyword>
<evidence type="ECO:0000256" key="1">
    <source>
        <dbReference type="SAM" id="MobiDB-lite"/>
    </source>
</evidence>
<dbReference type="PROSITE" id="PS51257">
    <property type="entry name" value="PROKAR_LIPOPROTEIN"/>
    <property type="match status" value="1"/>
</dbReference>
<keyword evidence="4" id="KW-1185">Reference proteome</keyword>
<evidence type="ECO:0008006" key="5">
    <source>
        <dbReference type="Google" id="ProtNLM"/>
    </source>
</evidence>
<protein>
    <recommendedName>
        <fullName evidence="5">DUF3060 domain-containing protein</fullName>
    </recommendedName>
</protein>
<organism evidence="3 4">
    <name type="scientific">Microbacterium resistens</name>
    <dbReference type="NCBI Taxonomy" id="156977"/>
    <lineage>
        <taxon>Bacteria</taxon>
        <taxon>Bacillati</taxon>
        <taxon>Actinomycetota</taxon>
        <taxon>Actinomycetes</taxon>
        <taxon>Micrococcales</taxon>
        <taxon>Microbacteriaceae</taxon>
        <taxon>Microbacterium</taxon>
    </lineage>
</organism>
<dbReference type="Proteomes" id="UP001259347">
    <property type="component" value="Unassembled WGS sequence"/>
</dbReference>
<gene>
    <name evidence="3" type="ORF">J2Y69_000383</name>
</gene>
<feature type="chain" id="PRO_5046904149" description="DUF3060 domain-containing protein" evidence="2">
    <location>
        <begin position="26"/>
        <end position="184"/>
    </location>
</feature>
<feature type="region of interest" description="Disordered" evidence="1">
    <location>
        <begin position="36"/>
        <end position="91"/>
    </location>
</feature>
<dbReference type="EMBL" id="JAVDUM010000001">
    <property type="protein sequence ID" value="MDR6865801.1"/>
    <property type="molecule type" value="Genomic_DNA"/>
</dbReference>
<feature type="signal peptide" evidence="2">
    <location>
        <begin position="1"/>
        <end position="25"/>
    </location>
</feature>